<sequence>MCLYSARGDSEASARRQQGAGQRMRVLVPRAATFAPRDRRARPIHALEHKHSYLIIKNQIASDSESLKTVDLQTQSPMGSEQEGNESGCVC</sequence>
<comment type="caution">
    <text evidence="2">The sequence shown here is derived from an EMBL/GenBank/DDBJ whole genome shotgun (WGS) entry which is preliminary data.</text>
</comment>
<feature type="region of interest" description="Disordered" evidence="1">
    <location>
        <begin position="1"/>
        <end position="22"/>
    </location>
</feature>
<evidence type="ECO:0000256" key="1">
    <source>
        <dbReference type="SAM" id="MobiDB-lite"/>
    </source>
</evidence>
<name>A0A922M1W3_SPOEX</name>
<dbReference type="EMBL" id="JACEFF010000914">
    <property type="protein sequence ID" value="KAH9628418.1"/>
    <property type="molecule type" value="Genomic_DNA"/>
</dbReference>
<protein>
    <submittedName>
        <fullName evidence="2">Uncharacterized protein</fullName>
    </submittedName>
</protein>
<feature type="region of interest" description="Disordered" evidence="1">
    <location>
        <begin position="70"/>
        <end position="91"/>
    </location>
</feature>
<organism evidence="2 3">
    <name type="scientific">Spodoptera exigua</name>
    <name type="common">Beet armyworm</name>
    <name type="synonym">Noctua fulgens</name>
    <dbReference type="NCBI Taxonomy" id="7107"/>
    <lineage>
        <taxon>Eukaryota</taxon>
        <taxon>Metazoa</taxon>
        <taxon>Ecdysozoa</taxon>
        <taxon>Arthropoda</taxon>
        <taxon>Hexapoda</taxon>
        <taxon>Insecta</taxon>
        <taxon>Pterygota</taxon>
        <taxon>Neoptera</taxon>
        <taxon>Endopterygota</taxon>
        <taxon>Lepidoptera</taxon>
        <taxon>Glossata</taxon>
        <taxon>Ditrysia</taxon>
        <taxon>Noctuoidea</taxon>
        <taxon>Noctuidae</taxon>
        <taxon>Amphipyrinae</taxon>
        <taxon>Spodoptera</taxon>
    </lineage>
</organism>
<reference evidence="2" key="1">
    <citation type="journal article" date="2021" name="G3 (Bethesda)">
        <title>Genome and transcriptome analysis of the beet armyworm Spodoptera exigua reveals targets for pest control. .</title>
        <authorList>
            <person name="Simon S."/>
            <person name="Breeschoten T."/>
            <person name="Jansen H.J."/>
            <person name="Dirks R.P."/>
            <person name="Schranz M.E."/>
            <person name="Ros V.I.D."/>
        </authorList>
    </citation>
    <scope>NUCLEOTIDE SEQUENCE</scope>
    <source>
        <strain evidence="2">TB_SE_WUR_2020</strain>
    </source>
</reference>
<dbReference type="AlphaFoldDB" id="A0A922M1W3"/>
<evidence type="ECO:0000313" key="2">
    <source>
        <dbReference type="EMBL" id="KAH9628418.1"/>
    </source>
</evidence>
<accession>A0A922M1W3</accession>
<proteinExistence type="predicted"/>
<gene>
    <name evidence="2" type="ORF">HF086_015948</name>
</gene>
<evidence type="ECO:0000313" key="3">
    <source>
        <dbReference type="Proteomes" id="UP000814243"/>
    </source>
</evidence>
<dbReference type="Proteomes" id="UP000814243">
    <property type="component" value="Unassembled WGS sequence"/>
</dbReference>